<dbReference type="AlphaFoldDB" id="A0A7M3MDT2"/>
<sequence>MLHATPPAHHLDIDYISLKGPGVLASLALHLILVALAVFGVDWIFPAPAPEPLVLDVTLEELEKPPVEDAVETPLPPGDATSQDDLPPQTVAAGEPDQGAKLISANKSDEAVIRPEHMFFGGSLKQGNEVRWSLRALGAETYTLDDYLGSYRIRGEDRIIRILDGRKKYGALLFHDVQTDTLRVLTRYGDKIFTYGPSLEATEPVVGSITFLPVKHRAESGDVEIPSRILWLPENPPMKYGEMVRFDEREVVVAAGLRGHLTTPPGNAAAPAVVWVADAGCRSHFAYRIVARELALHGVAMLSLDPPACPDPGKDVRPLVTPAHVRQGLEFLRARPGVDPARVGVWARNGGLSPALEVFDAAGGPAFLITIQEEVDQDALTPDLVRAPKNSRSLWFLVGEGAWAARMGESLAGRSVDTRAVEEPRGYDRRTVPDADIDRLKLVGPACTAMALEWLGVASASPDGRGE</sequence>
<dbReference type="InterPro" id="IPR029058">
    <property type="entry name" value="AB_hydrolase_fold"/>
</dbReference>
<gene>
    <name evidence="3" type="ORF">DPQ33_12455</name>
</gene>
<accession>A0A7M3MDT2</accession>
<protein>
    <submittedName>
        <fullName evidence="3">Uncharacterized protein</fullName>
    </submittedName>
</protein>
<dbReference type="SUPFAM" id="SSF53474">
    <property type="entry name" value="alpha/beta-Hydrolases"/>
    <property type="match status" value="1"/>
</dbReference>
<proteinExistence type="predicted"/>
<keyword evidence="4" id="KW-1185">Reference proteome</keyword>
<evidence type="ECO:0000313" key="3">
    <source>
        <dbReference type="EMBL" id="TVM16423.1"/>
    </source>
</evidence>
<evidence type="ECO:0000256" key="2">
    <source>
        <dbReference type="SAM" id="Phobius"/>
    </source>
</evidence>
<evidence type="ECO:0000313" key="4">
    <source>
        <dbReference type="Proteomes" id="UP000448292"/>
    </source>
</evidence>
<dbReference type="Gene3D" id="3.40.50.1820">
    <property type="entry name" value="alpha/beta hydrolase"/>
    <property type="match status" value="1"/>
</dbReference>
<reference evidence="3 4" key="1">
    <citation type="submission" date="2018-06" db="EMBL/GenBank/DDBJ databases">
        <title>Complete genome of Desulfovibrio indonesiensis P37SLT.</title>
        <authorList>
            <person name="Crispim J.S."/>
            <person name="Vidigal P.M.P."/>
            <person name="Silva L.C.F."/>
            <person name="Laguardia C.N."/>
            <person name="Araujo L.C."/>
            <person name="Dias R.S."/>
            <person name="Sousa M.P."/>
            <person name="Paula S.O."/>
            <person name="Silva C."/>
        </authorList>
    </citation>
    <scope>NUCLEOTIDE SEQUENCE [LARGE SCALE GENOMIC DNA]</scope>
    <source>
        <strain evidence="3 4">P37SLT</strain>
    </source>
</reference>
<keyword evidence="2" id="KW-0472">Membrane</keyword>
<evidence type="ECO:0000256" key="1">
    <source>
        <dbReference type="SAM" id="MobiDB-lite"/>
    </source>
</evidence>
<organism evidence="3 4">
    <name type="scientific">Oceanidesulfovibrio indonesiensis</name>
    <dbReference type="NCBI Taxonomy" id="54767"/>
    <lineage>
        <taxon>Bacteria</taxon>
        <taxon>Pseudomonadati</taxon>
        <taxon>Thermodesulfobacteriota</taxon>
        <taxon>Desulfovibrionia</taxon>
        <taxon>Desulfovibrionales</taxon>
        <taxon>Desulfovibrionaceae</taxon>
        <taxon>Oceanidesulfovibrio</taxon>
    </lineage>
</organism>
<keyword evidence="2" id="KW-0812">Transmembrane</keyword>
<dbReference type="Proteomes" id="UP000448292">
    <property type="component" value="Unassembled WGS sequence"/>
</dbReference>
<dbReference type="EMBL" id="QMIE01000011">
    <property type="protein sequence ID" value="TVM16423.1"/>
    <property type="molecule type" value="Genomic_DNA"/>
</dbReference>
<name>A0A7M3MDT2_9BACT</name>
<feature type="region of interest" description="Disordered" evidence="1">
    <location>
        <begin position="69"/>
        <end position="95"/>
    </location>
</feature>
<keyword evidence="2" id="KW-1133">Transmembrane helix</keyword>
<comment type="caution">
    <text evidence="3">The sequence shown here is derived from an EMBL/GenBank/DDBJ whole genome shotgun (WGS) entry which is preliminary data.</text>
</comment>
<feature type="transmembrane region" description="Helical" evidence="2">
    <location>
        <begin position="23"/>
        <end position="45"/>
    </location>
</feature>